<keyword evidence="3" id="KW-1185">Reference proteome</keyword>
<sequence>MADSSSSKCSEEEAPLGDLEEQLSRNCIADEFNLPGDNEEAVNNNEDNNNKKKKTKRYMLRPVDVEMILNYGHDMEFPETTTIDQFAKEKGGMYEDLRSKVSMLQAFALDYDDSIRAVQEKVRDELMTKGYATYVGTDDEEDEEDQLGAAGYATYVGTDDEEDEEDQLNAAGARGQEEAGRTLDKPAEE</sequence>
<proteinExistence type="predicted"/>
<feature type="compositionally biased region" description="Basic and acidic residues" evidence="1">
    <location>
        <begin position="175"/>
        <end position="189"/>
    </location>
</feature>
<feature type="compositionally biased region" description="Acidic residues" evidence="1">
    <location>
        <begin position="158"/>
        <end position="167"/>
    </location>
</feature>
<evidence type="ECO:0000313" key="3">
    <source>
        <dbReference type="Proteomes" id="UP001054889"/>
    </source>
</evidence>
<dbReference type="PANTHER" id="PTHR36138:SF13">
    <property type="entry name" value="OS04G0604500 PROTEIN"/>
    <property type="match status" value="1"/>
</dbReference>
<reference evidence="2" key="2">
    <citation type="submission" date="2021-12" db="EMBL/GenBank/DDBJ databases">
        <title>Resequencing data analysis of finger millet.</title>
        <authorList>
            <person name="Hatakeyama M."/>
            <person name="Aluri S."/>
            <person name="Balachadran M.T."/>
            <person name="Sivarajan S.R."/>
            <person name="Poveda L."/>
            <person name="Shimizu-Inatsugi R."/>
            <person name="Schlapbach R."/>
            <person name="Sreeman S.M."/>
            <person name="Shimizu K.K."/>
        </authorList>
    </citation>
    <scope>NUCLEOTIDE SEQUENCE</scope>
</reference>
<evidence type="ECO:0000256" key="1">
    <source>
        <dbReference type="SAM" id="MobiDB-lite"/>
    </source>
</evidence>
<dbReference type="EMBL" id="BQKI01000006">
    <property type="protein sequence ID" value="GJM96842.1"/>
    <property type="molecule type" value="Genomic_DNA"/>
</dbReference>
<feature type="region of interest" description="Disordered" evidence="1">
    <location>
        <begin position="1"/>
        <end position="55"/>
    </location>
</feature>
<gene>
    <name evidence="2" type="primary">ga13711</name>
    <name evidence="2" type="ORF">PR202_ga13711</name>
</gene>
<evidence type="ECO:0000313" key="2">
    <source>
        <dbReference type="EMBL" id="GJM96842.1"/>
    </source>
</evidence>
<dbReference type="AlphaFoldDB" id="A0AAV5CFK0"/>
<feature type="compositionally biased region" description="Acidic residues" evidence="1">
    <location>
        <begin position="12"/>
        <end position="21"/>
    </location>
</feature>
<dbReference type="PANTHER" id="PTHR36138">
    <property type="entry name" value="EXPRESSED PROTEIN-RELATED"/>
    <property type="match status" value="1"/>
</dbReference>
<accession>A0AAV5CFK0</accession>
<reference evidence="2" key="1">
    <citation type="journal article" date="2018" name="DNA Res.">
        <title>Multiple hybrid de novo genome assembly of finger millet, an orphan allotetraploid crop.</title>
        <authorList>
            <person name="Hatakeyama M."/>
            <person name="Aluri S."/>
            <person name="Balachadran M.T."/>
            <person name="Sivarajan S.R."/>
            <person name="Patrignani A."/>
            <person name="Gruter S."/>
            <person name="Poveda L."/>
            <person name="Shimizu-Inatsugi R."/>
            <person name="Baeten J."/>
            <person name="Francoijs K.J."/>
            <person name="Nataraja K.N."/>
            <person name="Reddy Y.A.N."/>
            <person name="Phadnis S."/>
            <person name="Ravikumar R.L."/>
            <person name="Schlapbach R."/>
            <person name="Sreeman S.M."/>
            <person name="Shimizu K.K."/>
        </authorList>
    </citation>
    <scope>NUCLEOTIDE SEQUENCE</scope>
</reference>
<comment type="caution">
    <text evidence="2">The sequence shown here is derived from an EMBL/GenBank/DDBJ whole genome shotgun (WGS) entry which is preliminary data.</text>
</comment>
<organism evidence="2 3">
    <name type="scientific">Eleusine coracana subsp. coracana</name>
    <dbReference type="NCBI Taxonomy" id="191504"/>
    <lineage>
        <taxon>Eukaryota</taxon>
        <taxon>Viridiplantae</taxon>
        <taxon>Streptophyta</taxon>
        <taxon>Embryophyta</taxon>
        <taxon>Tracheophyta</taxon>
        <taxon>Spermatophyta</taxon>
        <taxon>Magnoliopsida</taxon>
        <taxon>Liliopsida</taxon>
        <taxon>Poales</taxon>
        <taxon>Poaceae</taxon>
        <taxon>PACMAD clade</taxon>
        <taxon>Chloridoideae</taxon>
        <taxon>Cynodonteae</taxon>
        <taxon>Eleusininae</taxon>
        <taxon>Eleusine</taxon>
    </lineage>
</organism>
<feature type="region of interest" description="Disordered" evidence="1">
    <location>
        <begin position="156"/>
        <end position="189"/>
    </location>
</feature>
<name>A0AAV5CFK0_ELECO</name>
<dbReference type="Proteomes" id="UP001054889">
    <property type="component" value="Unassembled WGS sequence"/>
</dbReference>
<protein>
    <submittedName>
        <fullName evidence="2">Uncharacterized protein</fullName>
    </submittedName>
</protein>